<reference evidence="2 3" key="1">
    <citation type="submission" date="2016-04" db="EMBL/GenBank/DDBJ databases">
        <title>Evolutionary innovation and constraint leading to complex multicellularity in the Ascomycota.</title>
        <authorList>
            <person name="Cisse O."/>
            <person name="Nguyen A."/>
            <person name="Hewitt D.A."/>
            <person name="Jedd G."/>
            <person name="Stajich J.E."/>
        </authorList>
    </citation>
    <scope>NUCLEOTIDE SEQUENCE [LARGE SCALE GENOMIC DNA]</scope>
    <source>
        <strain evidence="2 3">DAH-3</strain>
    </source>
</reference>
<keyword evidence="1" id="KW-1133">Transmembrane helix</keyword>
<name>A0A1U7LGA8_NEOID</name>
<keyword evidence="1" id="KW-0472">Membrane</keyword>
<comment type="caution">
    <text evidence="2">The sequence shown here is derived from an EMBL/GenBank/DDBJ whole genome shotgun (WGS) entry which is preliminary data.</text>
</comment>
<sequence>MPALAQIAGATTQHLVVRSYGYYCDSFGRCYYQSRWSSFGRWILLGGAVTLTVLFALCAIRSRRRRLCVQGQPSTQAGGFMGRFGMNKFNQNQQPSQLQYQYNQGPQYAQQQYGQQQPAYQAPAYPPVAKY</sequence>
<organism evidence="2 3">
    <name type="scientific">Neolecta irregularis (strain DAH-3)</name>
    <dbReference type="NCBI Taxonomy" id="1198029"/>
    <lineage>
        <taxon>Eukaryota</taxon>
        <taxon>Fungi</taxon>
        <taxon>Dikarya</taxon>
        <taxon>Ascomycota</taxon>
        <taxon>Taphrinomycotina</taxon>
        <taxon>Neolectales</taxon>
        <taxon>Neolectaceae</taxon>
        <taxon>Neolecta</taxon>
    </lineage>
</organism>
<dbReference type="AlphaFoldDB" id="A0A1U7LGA8"/>
<protein>
    <recommendedName>
        <fullName evidence="4">Protein RCR2</fullName>
    </recommendedName>
</protein>
<evidence type="ECO:0008006" key="4">
    <source>
        <dbReference type="Google" id="ProtNLM"/>
    </source>
</evidence>
<feature type="transmembrane region" description="Helical" evidence="1">
    <location>
        <begin position="42"/>
        <end position="60"/>
    </location>
</feature>
<dbReference type="Pfam" id="PF12273">
    <property type="entry name" value="RCR"/>
    <property type="match status" value="1"/>
</dbReference>
<dbReference type="InterPro" id="IPR020999">
    <property type="entry name" value="Chitin_synth_reg_RCR"/>
</dbReference>
<gene>
    <name evidence="2" type="ORF">NEOLI_001082</name>
</gene>
<keyword evidence="3" id="KW-1185">Reference proteome</keyword>
<evidence type="ECO:0000256" key="1">
    <source>
        <dbReference type="SAM" id="Phobius"/>
    </source>
</evidence>
<dbReference type="Proteomes" id="UP000186594">
    <property type="component" value="Unassembled WGS sequence"/>
</dbReference>
<dbReference type="OrthoDB" id="3556830at2759"/>
<keyword evidence="1" id="KW-0812">Transmembrane</keyword>
<evidence type="ECO:0000313" key="2">
    <source>
        <dbReference type="EMBL" id="OLL21690.1"/>
    </source>
</evidence>
<accession>A0A1U7LGA8</accession>
<proteinExistence type="predicted"/>
<dbReference type="EMBL" id="LXFE01004399">
    <property type="protein sequence ID" value="OLL21690.1"/>
    <property type="molecule type" value="Genomic_DNA"/>
</dbReference>
<evidence type="ECO:0000313" key="3">
    <source>
        <dbReference type="Proteomes" id="UP000186594"/>
    </source>
</evidence>